<accession>A0ABD0KVT7</accession>
<name>A0ABD0KVT7_9CAEN</name>
<dbReference type="EMBL" id="JACVVK020000116">
    <property type="protein sequence ID" value="KAK7491339.1"/>
    <property type="molecule type" value="Genomic_DNA"/>
</dbReference>
<reference evidence="1 2" key="1">
    <citation type="journal article" date="2023" name="Sci. Data">
        <title>Genome assembly of the Korean intertidal mud-creeper Batillaria attramentaria.</title>
        <authorList>
            <person name="Patra A.K."/>
            <person name="Ho P.T."/>
            <person name="Jun S."/>
            <person name="Lee S.J."/>
            <person name="Kim Y."/>
            <person name="Won Y.J."/>
        </authorList>
    </citation>
    <scope>NUCLEOTIDE SEQUENCE [LARGE SCALE GENOMIC DNA]</scope>
    <source>
        <strain evidence="1">Wonlab-2016</strain>
    </source>
</reference>
<sequence>MGLLTVKKNPSAKLEGPYTCRQLQYSGRHCHRTRDIMIWSSVVLSAASDHRWTSQGKVGTFVEELGQGDLQSPDAVTLLTIERWTNAEVSLEGDWMSDKSGSGRVSVRLT</sequence>
<evidence type="ECO:0000313" key="2">
    <source>
        <dbReference type="Proteomes" id="UP001519460"/>
    </source>
</evidence>
<dbReference type="AlphaFoldDB" id="A0ABD0KVT7"/>
<keyword evidence="2" id="KW-1185">Reference proteome</keyword>
<proteinExistence type="predicted"/>
<gene>
    <name evidence="1" type="ORF">BaRGS_00017440</name>
</gene>
<comment type="caution">
    <text evidence="1">The sequence shown here is derived from an EMBL/GenBank/DDBJ whole genome shotgun (WGS) entry which is preliminary data.</text>
</comment>
<evidence type="ECO:0000313" key="1">
    <source>
        <dbReference type="EMBL" id="KAK7491339.1"/>
    </source>
</evidence>
<dbReference type="Proteomes" id="UP001519460">
    <property type="component" value="Unassembled WGS sequence"/>
</dbReference>
<protein>
    <submittedName>
        <fullName evidence="1">Uncharacterized protein</fullName>
    </submittedName>
</protein>
<organism evidence="1 2">
    <name type="scientific">Batillaria attramentaria</name>
    <dbReference type="NCBI Taxonomy" id="370345"/>
    <lineage>
        <taxon>Eukaryota</taxon>
        <taxon>Metazoa</taxon>
        <taxon>Spiralia</taxon>
        <taxon>Lophotrochozoa</taxon>
        <taxon>Mollusca</taxon>
        <taxon>Gastropoda</taxon>
        <taxon>Caenogastropoda</taxon>
        <taxon>Sorbeoconcha</taxon>
        <taxon>Cerithioidea</taxon>
        <taxon>Batillariidae</taxon>
        <taxon>Batillaria</taxon>
    </lineage>
</organism>